<accession>A0A195D3H5</accession>
<evidence type="ECO:0000313" key="9">
    <source>
        <dbReference type="Proteomes" id="UP000078542"/>
    </source>
</evidence>
<dbReference type="InterPro" id="IPR050911">
    <property type="entry name" value="DRAM/TMEM150_Autophagy_Mod"/>
</dbReference>
<comment type="subcellular location">
    <subcellularLocation>
        <location evidence="1">Endomembrane system</location>
        <topology evidence="1">Multi-pass membrane protein</topology>
    </subcellularLocation>
</comment>
<dbReference type="KEGG" id="ccoa:108782327"/>
<dbReference type="GO" id="GO:0012505">
    <property type="term" value="C:endomembrane system"/>
    <property type="evidence" value="ECO:0007669"/>
    <property type="project" value="UniProtKB-SubCell"/>
</dbReference>
<evidence type="ECO:0000313" key="8">
    <source>
        <dbReference type="EMBL" id="KYN07460.1"/>
    </source>
</evidence>
<evidence type="ECO:0000259" key="7">
    <source>
        <dbReference type="Pfam" id="PF10277"/>
    </source>
</evidence>
<feature type="transmembrane region" description="Helical" evidence="6">
    <location>
        <begin position="92"/>
        <end position="113"/>
    </location>
</feature>
<sequence>MAYGKLHVIPLSLFILIPVTFVITYTISVQWDHVVPGFPYISETGTLSPESCIFSQCLNIAALLLGCCVYIRHRQILQWQIERGHDLVDKKIITVTTCCGILACFGLDILANFQDARVVAAHMVGAMTCFSAGTLYFCLQTYLSYKMVSAVNGIIVVYLRAILSALTLILTIATIILGYISMSEFQGNDYKKWLPADGGWGWHVASTICEWVLAIVYCAFLLTFVPEFRLINFEDPIVTLIYLDNIKSSTTSDKPEGITPQDT</sequence>
<keyword evidence="9" id="KW-1185">Reference proteome</keyword>
<evidence type="ECO:0000256" key="6">
    <source>
        <dbReference type="SAM" id="Phobius"/>
    </source>
</evidence>
<dbReference type="InterPro" id="IPR019402">
    <property type="entry name" value="CWH43_N"/>
</dbReference>
<dbReference type="EMBL" id="KQ976885">
    <property type="protein sequence ID" value="KYN07460.1"/>
    <property type="molecule type" value="Genomic_DNA"/>
</dbReference>
<evidence type="ECO:0000256" key="3">
    <source>
        <dbReference type="ARBA" id="ARBA00022692"/>
    </source>
</evidence>
<feature type="domain" description="CWH43-like N-terminal" evidence="7">
    <location>
        <begin position="7"/>
        <end position="229"/>
    </location>
</feature>
<evidence type="ECO:0000256" key="2">
    <source>
        <dbReference type="ARBA" id="ARBA00006565"/>
    </source>
</evidence>
<protein>
    <submittedName>
        <fullName evidence="8">DNA damage-regulated autophagy modulator protein 2</fullName>
    </submittedName>
</protein>
<feature type="transmembrane region" description="Helical" evidence="6">
    <location>
        <begin position="53"/>
        <end position="71"/>
    </location>
</feature>
<proteinExistence type="inferred from homology"/>
<dbReference type="AlphaFoldDB" id="A0A195D3H5"/>
<feature type="transmembrane region" description="Helical" evidence="6">
    <location>
        <begin position="119"/>
        <end position="139"/>
    </location>
</feature>
<name>A0A195D3H5_9HYME</name>
<dbReference type="Proteomes" id="UP000078542">
    <property type="component" value="Unassembled WGS sequence"/>
</dbReference>
<feature type="transmembrane region" description="Helical" evidence="6">
    <location>
        <begin position="200"/>
        <end position="225"/>
    </location>
</feature>
<dbReference type="PANTHER" id="PTHR21324">
    <property type="entry name" value="FASTING-INDUCIBLE INTEGRAL MEMBRANE PROTEIN TM6P1-RELATED"/>
    <property type="match status" value="1"/>
</dbReference>
<organism evidence="8 9">
    <name type="scientific">Cyphomyrmex costatus</name>
    <dbReference type="NCBI Taxonomy" id="456900"/>
    <lineage>
        <taxon>Eukaryota</taxon>
        <taxon>Metazoa</taxon>
        <taxon>Ecdysozoa</taxon>
        <taxon>Arthropoda</taxon>
        <taxon>Hexapoda</taxon>
        <taxon>Insecta</taxon>
        <taxon>Pterygota</taxon>
        <taxon>Neoptera</taxon>
        <taxon>Endopterygota</taxon>
        <taxon>Hymenoptera</taxon>
        <taxon>Apocrita</taxon>
        <taxon>Aculeata</taxon>
        <taxon>Formicoidea</taxon>
        <taxon>Formicidae</taxon>
        <taxon>Myrmicinae</taxon>
        <taxon>Cyphomyrmex</taxon>
    </lineage>
</organism>
<reference evidence="8 9" key="1">
    <citation type="submission" date="2016-03" db="EMBL/GenBank/DDBJ databases">
        <title>Cyphomyrmex costatus WGS genome.</title>
        <authorList>
            <person name="Nygaard S."/>
            <person name="Hu H."/>
            <person name="Boomsma J."/>
            <person name="Zhang G."/>
        </authorList>
    </citation>
    <scope>NUCLEOTIDE SEQUENCE [LARGE SCALE GENOMIC DNA]</scope>
    <source>
        <strain evidence="8">MS0001</strain>
        <tissue evidence="8">Whole body</tissue>
    </source>
</reference>
<dbReference type="Pfam" id="PF10277">
    <property type="entry name" value="Frag1"/>
    <property type="match status" value="1"/>
</dbReference>
<keyword evidence="4 6" id="KW-1133">Transmembrane helix</keyword>
<evidence type="ECO:0000256" key="4">
    <source>
        <dbReference type="ARBA" id="ARBA00022989"/>
    </source>
</evidence>
<comment type="similarity">
    <text evidence="2">Belongs to the DRAM/TMEM150 family.</text>
</comment>
<dbReference type="OrthoDB" id="191706at2759"/>
<keyword evidence="5 6" id="KW-0472">Membrane</keyword>
<feature type="transmembrane region" description="Helical" evidence="6">
    <location>
        <begin position="151"/>
        <end position="180"/>
    </location>
</feature>
<evidence type="ECO:0000256" key="5">
    <source>
        <dbReference type="ARBA" id="ARBA00023136"/>
    </source>
</evidence>
<dbReference type="PANTHER" id="PTHR21324:SF2">
    <property type="entry name" value="EG:22E5.9 PROTEIN"/>
    <property type="match status" value="1"/>
</dbReference>
<feature type="transmembrane region" description="Helical" evidence="6">
    <location>
        <begin position="7"/>
        <end position="27"/>
    </location>
</feature>
<keyword evidence="3 6" id="KW-0812">Transmembrane</keyword>
<evidence type="ECO:0000256" key="1">
    <source>
        <dbReference type="ARBA" id="ARBA00004127"/>
    </source>
</evidence>
<gene>
    <name evidence="8" type="ORF">ALC62_01662</name>
</gene>